<protein>
    <submittedName>
        <fullName evidence="1">Uncharacterized protein</fullName>
    </submittedName>
</protein>
<accession>A0A8T2II77</accession>
<dbReference type="Proteomes" id="UP000812440">
    <property type="component" value="Unassembled WGS sequence"/>
</dbReference>
<organism evidence="1 2">
    <name type="scientific">Hymenochirus boettgeri</name>
    <name type="common">Congo dwarf clawed frog</name>
    <dbReference type="NCBI Taxonomy" id="247094"/>
    <lineage>
        <taxon>Eukaryota</taxon>
        <taxon>Metazoa</taxon>
        <taxon>Chordata</taxon>
        <taxon>Craniata</taxon>
        <taxon>Vertebrata</taxon>
        <taxon>Euteleostomi</taxon>
        <taxon>Amphibia</taxon>
        <taxon>Batrachia</taxon>
        <taxon>Anura</taxon>
        <taxon>Pipoidea</taxon>
        <taxon>Pipidae</taxon>
        <taxon>Pipinae</taxon>
        <taxon>Hymenochirus</taxon>
    </lineage>
</organism>
<proteinExistence type="predicted"/>
<dbReference type="AlphaFoldDB" id="A0A8T2II77"/>
<comment type="caution">
    <text evidence="1">The sequence shown here is derived from an EMBL/GenBank/DDBJ whole genome shotgun (WGS) entry which is preliminary data.</text>
</comment>
<keyword evidence="2" id="KW-1185">Reference proteome</keyword>
<evidence type="ECO:0000313" key="2">
    <source>
        <dbReference type="Proteomes" id="UP000812440"/>
    </source>
</evidence>
<gene>
    <name evidence="1" type="ORF">GDO86_018935</name>
</gene>
<sequence>MWCMCNVCVCPFSTRWCLGKLCVVSILTMVVYGKRLCGSPISQLWVLWKRCVSPILTCDVGCKNVGVCPHPFSHVVVCVLTLCCCPPFSTCGVCNVVCVPHSHQCGVCVVDVVCCTPFSPVWCLCCKRAVGAGPPFSNHGVVCGNVVCVHSHHCGGSVKLCVCSPFSPCGLSVVCNVCVCPMSSQWCLCCNVVCVSPILTMWVL</sequence>
<evidence type="ECO:0000313" key="1">
    <source>
        <dbReference type="EMBL" id="KAG8431377.1"/>
    </source>
</evidence>
<reference evidence="1" key="1">
    <citation type="thesis" date="2020" institute="ProQuest LLC" country="789 East Eisenhower Parkway, Ann Arbor, MI, USA">
        <title>Comparative Genomics and Chromosome Evolution.</title>
        <authorList>
            <person name="Mudd A.B."/>
        </authorList>
    </citation>
    <scope>NUCLEOTIDE SEQUENCE</scope>
    <source>
        <strain evidence="1">Female2</strain>
        <tissue evidence="1">Blood</tissue>
    </source>
</reference>
<name>A0A8T2II77_9PIPI</name>
<dbReference type="EMBL" id="JAACNH010000224">
    <property type="protein sequence ID" value="KAG8431377.1"/>
    <property type="molecule type" value="Genomic_DNA"/>
</dbReference>